<evidence type="ECO:0000256" key="2">
    <source>
        <dbReference type="SAM" id="SignalP"/>
    </source>
</evidence>
<dbReference type="GO" id="GO:0004016">
    <property type="term" value="F:adenylate cyclase activity"/>
    <property type="evidence" value="ECO:0007669"/>
    <property type="project" value="UniProtKB-EC"/>
</dbReference>
<reference evidence="4 5" key="1">
    <citation type="submission" date="2015-11" db="EMBL/GenBank/DDBJ databases">
        <title>Description and complete genome sequence of a novel strain predominating in hypersaline microbial mats and representing a new family of the Bacteriodetes phylum.</title>
        <authorList>
            <person name="Spring S."/>
            <person name="Bunk B."/>
            <person name="Sproer C."/>
            <person name="Klenk H.-P."/>
        </authorList>
    </citation>
    <scope>NUCLEOTIDE SEQUENCE [LARGE SCALE GENOMIC DNA]</scope>
    <source>
        <strain evidence="4 5">L21-Spi-D4</strain>
    </source>
</reference>
<dbReference type="SUPFAM" id="SSF55073">
    <property type="entry name" value="Nucleotide cyclase"/>
    <property type="match status" value="1"/>
</dbReference>
<evidence type="ECO:0000259" key="3">
    <source>
        <dbReference type="PROSITE" id="PS50125"/>
    </source>
</evidence>
<keyword evidence="2" id="KW-0732">Signal</keyword>
<feature type="domain" description="Guanylate cyclase" evidence="3">
    <location>
        <begin position="187"/>
        <end position="318"/>
    </location>
</feature>
<sequence length="581" mass="68172" precursor="true">MKIRLTSILLLLLSVLTLQASNKYKVLIENHHSKNVKIVETDSLWIKVQIPENALYRFHKDSQWQQNGSNMAGFYSAVNADHILYIKHPDGKIEEARLIVKRQRVLSVWFWVSASLFLLSLIWLIVRYFKYRFSVERLDLELRLQKTTERMIEQRQSYEAKLAERLPKEEVEELKVQGKSKRYKMVTVLFSDVSGFSKLTSKDNPDKLVDDLDKFFYKFDQTVKKYNIQKIKTVGDTYMCAGGIPKKNRTNPIEVVLAALEMQQYIDGLKSKYPDSENRIWGLRIGIHTGPVFAGKEGLKKQSFDIWGETVNIASRMESSGEIGKTNISGNTYELIRDYFICNYHGKMPVKYRGDVDMYFIEGFRPNLSINKQGFIPNEDFYIKLAFIRFDDLEEKVMDLLERQLPDNLAYHNLKHTIDVVTQVELIGRQEKISERDMLILKTAALFHDTGFTRGYKDHELLGIQIAREVLPRFHYNEEQIEAISDLIYATKLPPKPKNKLEMIICDADLDYLGRADFIPVSETLFRELVEHKFIEDDYDKWNQIQIKFIESHQYFTDTAKRLRDVNKKKQLENIRKQLKK</sequence>
<dbReference type="STRING" id="1307839.L21SP5_01909"/>
<dbReference type="GO" id="GO:0008074">
    <property type="term" value="C:guanylate cyclase complex, soluble"/>
    <property type="evidence" value="ECO:0007669"/>
    <property type="project" value="TreeGrafter"/>
</dbReference>
<dbReference type="SMART" id="SM00044">
    <property type="entry name" value="CYCc"/>
    <property type="match status" value="1"/>
</dbReference>
<feature type="transmembrane region" description="Helical" evidence="1">
    <location>
        <begin position="108"/>
        <end position="129"/>
    </location>
</feature>
<dbReference type="SUPFAM" id="SSF109604">
    <property type="entry name" value="HD-domain/PDEase-like"/>
    <property type="match status" value="1"/>
</dbReference>
<dbReference type="Proteomes" id="UP000064893">
    <property type="component" value="Chromosome"/>
</dbReference>
<feature type="chain" id="PRO_5006599442" evidence="2">
    <location>
        <begin position="21"/>
        <end position="581"/>
    </location>
</feature>
<dbReference type="PATRIC" id="fig|1307839.3.peg.2016"/>
<dbReference type="RefSeq" id="WP_205627994.1">
    <property type="nucleotide sequence ID" value="NZ_CP013118.1"/>
</dbReference>
<dbReference type="AlphaFoldDB" id="A0A0S2I0M2"/>
<dbReference type="Gene3D" id="1.10.3210.10">
    <property type="entry name" value="Hypothetical protein af1432"/>
    <property type="match status" value="1"/>
</dbReference>
<dbReference type="EMBL" id="CP013118">
    <property type="protein sequence ID" value="ALO15548.1"/>
    <property type="molecule type" value="Genomic_DNA"/>
</dbReference>
<dbReference type="CDD" id="cd00077">
    <property type="entry name" value="HDc"/>
    <property type="match status" value="1"/>
</dbReference>
<dbReference type="GO" id="GO:0019934">
    <property type="term" value="P:cGMP-mediated signaling"/>
    <property type="evidence" value="ECO:0007669"/>
    <property type="project" value="TreeGrafter"/>
</dbReference>
<keyword evidence="1" id="KW-0812">Transmembrane</keyword>
<dbReference type="InterPro" id="IPR003607">
    <property type="entry name" value="HD/PDEase_dom"/>
</dbReference>
<proteinExistence type="predicted"/>
<dbReference type="KEGG" id="blq:L21SP5_01909"/>
<dbReference type="Gene3D" id="3.30.70.1230">
    <property type="entry name" value="Nucleotide cyclase"/>
    <property type="match status" value="1"/>
</dbReference>
<dbReference type="InterPro" id="IPR001054">
    <property type="entry name" value="A/G_cyclase"/>
</dbReference>
<protein>
    <submittedName>
        <fullName evidence="4">Adenylate cyclase</fullName>
        <ecNumber evidence="4">4.6.1.1</ecNumber>
    </submittedName>
</protein>
<dbReference type="CDD" id="cd07302">
    <property type="entry name" value="CHD"/>
    <property type="match status" value="1"/>
</dbReference>
<dbReference type="Pfam" id="PF01966">
    <property type="entry name" value="HD"/>
    <property type="match status" value="1"/>
</dbReference>
<feature type="signal peptide" evidence="2">
    <location>
        <begin position="1"/>
        <end position="20"/>
    </location>
</feature>
<dbReference type="EC" id="4.6.1.1" evidence="4"/>
<evidence type="ECO:0000313" key="5">
    <source>
        <dbReference type="Proteomes" id="UP000064893"/>
    </source>
</evidence>
<dbReference type="GO" id="GO:0070482">
    <property type="term" value="P:response to oxygen levels"/>
    <property type="evidence" value="ECO:0007669"/>
    <property type="project" value="TreeGrafter"/>
</dbReference>
<dbReference type="PROSITE" id="PS50125">
    <property type="entry name" value="GUANYLATE_CYCLASE_2"/>
    <property type="match status" value="1"/>
</dbReference>
<dbReference type="GO" id="GO:0004383">
    <property type="term" value="F:guanylate cyclase activity"/>
    <property type="evidence" value="ECO:0007669"/>
    <property type="project" value="TreeGrafter"/>
</dbReference>
<dbReference type="InterPro" id="IPR006674">
    <property type="entry name" value="HD_domain"/>
</dbReference>
<keyword evidence="4" id="KW-0456">Lyase</keyword>
<evidence type="ECO:0000256" key="1">
    <source>
        <dbReference type="SAM" id="Phobius"/>
    </source>
</evidence>
<dbReference type="PANTHER" id="PTHR45655">
    <property type="entry name" value="GUANYLATE CYCLASE SOLUBLE SUBUNIT BETA-2"/>
    <property type="match status" value="1"/>
</dbReference>
<dbReference type="SMART" id="SM00471">
    <property type="entry name" value="HDc"/>
    <property type="match status" value="1"/>
</dbReference>
<keyword evidence="5" id="KW-1185">Reference proteome</keyword>
<dbReference type="InterPro" id="IPR029787">
    <property type="entry name" value="Nucleotide_cyclase"/>
</dbReference>
<organism evidence="4 5">
    <name type="scientific">Salinivirga cyanobacteriivorans</name>
    <dbReference type="NCBI Taxonomy" id="1307839"/>
    <lineage>
        <taxon>Bacteria</taxon>
        <taxon>Pseudomonadati</taxon>
        <taxon>Bacteroidota</taxon>
        <taxon>Bacteroidia</taxon>
        <taxon>Bacteroidales</taxon>
        <taxon>Salinivirgaceae</taxon>
        <taxon>Salinivirga</taxon>
    </lineage>
</organism>
<keyword evidence="1" id="KW-1133">Transmembrane helix</keyword>
<name>A0A0S2I0M2_9BACT</name>
<evidence type="ECO:0000313" key="4">
    <source>
        <dbReference type="EMBL" id="ALO15548.1"/>
    </source>
</evidence>
<dbReference type="Pfam" id="PF00211">
    <property type="entry name" value="Guanylate_cyc"/>
    <property type="match status" value="1"/>
</dbReference>
<keyword evidence="1" id="KW-0472">Membrane</keyword>
<gene>
    <name evidence="4" type="primary">cya_3</name>
    <name evidence="4" type="ORF">L21SP5_01909</name>
</gene>
<dbReference type="PANTHER" id="PTHR45655:SF13">
    <property type="entry name" value="SOLUBLE GUANYLATE CYCLASE GCY-32-RELATED"/>
    <property type="match status" value="1"/>
</dbReference>
<accession>A0A0S2I0M2</accession>